<name>A0A941EDY3_9ACTN</name>
<keyword evidence="3" id="KW-1185">Reference proteome</keyword>
<proteinExistence type="predicted"/>
<evidence type="ECO:0000313" key="2">
    <source>
        <dbReference type="EMBL" id="MBR7829656.1"/>
    </source>
</evidence>
<dbReference type="EMBL" id="JAGSOH010000094">
    <property type="protein sequence ID" value="MBR7829656.1"/>
    <property type="molecule type" value="Genomic_DNA"/>
</dbReference>
<organism evidence="2 3">
    <name type="scientific">Actinospica acidithermotolerans</name>
    <dbReference type="NCBI Taxonomy" id="2828514"/>
    <lineage>
        <taxon>Bacteria</taxon>
        <taxon>Bacillati</taxon>
        <taxon>Actinomycetota</taxon>
        <taxon>Actinomycetes</taxon>
        <taxon>Catenulisporales</taxon>
        <taxon>Actinospicaceae</taxon>
        <taxon>Actinospica</taxon>
    </lineage>
</organism>
<dbReference type="Pfam" id="PF20698">
    <property type="entry name" value="PIN-TPR-GreABC"/>
    <property type="match status" value="1"/>
</dbReference>
<feature type="domain" description="PIN" evidence="1">
    <location>
        <begin position="794"/>
        <end position="924"/>
    </location>
</feature>
<dbReference type="AlphaFoldDB" id="A0A941EDY3"/>
<dbReference type="InterPro" id="IPR048987">
    <property type="entry name" value="PIN-TPR-GreABC"/>
</dbReference>
<accession>A0A941EDY3</accession>
<protein>
    <recommendedName>
        <fullName evidence="1">PIN domain-containing protein</fullName>
    </recommendedName>
</protein>
<reference evidence="2" key="1">
    <citation type="submission" date="2021-04" db="EMBL/GenBank/DDBJ databases">
        <title>Genome based classification of Actinospica acidithermotolerans sp. nov., an actinobacterium isolated from an Indonesian hot spring.</title>
        <authorList>
            <person name="Kusuma A.B."/>
            <person name="Putra K.E."/>
            <person name="Nafisah S."/>
            <person name="Loh J."/>
            <person name="Nouioui I."/>
            <person name="Goodfellow M."/>
        </authorList>
    </citation>
    <scope>NUCLEOTIDE SEQUENCE</scope>
    <source>
        <strain evidence="2">MGRD01-02</strain>
    </source>
</reference>
<comment type="caution">
    <text evidence="2">The sequence shown here is derived from an EMBL/GenBank/DDBJ whole genome shotgun (WGS) entry which is preliminary data.</text>
</comment>
<sequence length="1131" mass="122254">MHPYLARLRRVDPARAASALGDLAARAEAPAGWLGRSRHRPPQWLRDDETGEAWAVFARFADSHGSAQAIPAYERAARERAAAGDDIGAAIYGLYGAWCFANCGTDDRGVALDEPSRRSGAIQRLEEQAGTVAAPVAAFLAAVIDFGVARADAAALERVHDAAPAALYALATDFDPAPGTESAPVGPETALAASRAGFEELGETDPQILAALRAELLVVFGAVLEARGDTNGALRAAEAACAHSPGMSSPLILKARVMLQRQSDPAASGARRDAVGAWAEVESLALRARDMRRSWFGPAGEALAIAGQARLLAGDAHGALRLVLPIPDGQATDAEAADSDVLVIASRAAVTARDGALAARLAARVSDPIERALLRAFALLLDPGNEAEAEHCLMAALREAGQRVDQILRAVLVLAPLKPWKDPGTELAFEEGLRLVREASPESADMVEATLELHSGRPLAALARARQYRNSYPAIYLAVEAAEAAGRTDDAIDLLDKAGRRLADRFLRVQAMALALRTDKLQAAEDIAAELVGDPNDEIRRRALEIRMEVANVSGRWSTAEALAQQLIDERDFDRSDALRDQHVTGYRWLRSLALFNLRDTARALAVLQQPEPLPAATRGQAMLLLTLLHTEGNLPEPQLPPPALVERALAVAQDWPEDEEILGAVLSVASLASADTVMPDEVVQRLQKLSQSFFTRFDSPRWQQVDTGENLDGLVEFMREHMAPGSQALAQIFPMVWLGIYPHELMTATGRRSYAESLIKNSLGCYVIATPDPALVAIERQAAADALENTGVVIDTSALYLLEHLALSADKITAWFARVLMPATQRDDVLNTRAALAVRATGTLGWDPHANRPFFSEIPQETVEKWAEQARSLAGRLELVEPVQASETAAEVERNWSEAVRTAKERGLALWADDFALRQVARAEGVASFGTLDLLGLQAQRAVISREDYSRALDDLVDARAVDLPIIERLEAICAKEQWRADGYGALMLSRPATWAPPRQGWERYMKLMRALEPQTERETVAAWALSAATGLAWASPPLERAGAVGRLLVWTAVTRNDSKLIPLLLDVGEVVGRVAMPDSDVLARFVEVLADIVRQAAGAEQSGAIVSRLLQPLDDERRERAMRVFLGAR</sequence>
<dbReference type="Proteomes" id="UP000676325">
    <property type="component" value="Unassembled WGS sequence"/>
</dbReference>
<gene>
    <name evidence="2" type="ORF">KDK95_25340</name>
</gene>
<evidence type="ECO:0000313" key="3">
    <source>
        <dbReference type="Proteomes" id="UP000676325"/>
    </source>
</evidence>
<evidence type="ECO:0000259" key="1">
    <source>
        <dbReference type="Pfam" id="PF20698"/>
    </source>
</evidence>
<dbReference type="RefSeq" id="WP_212520790.1">
    <property type="nucleotide sequence ID" value="NZ_JAGSOH010000094.1"/>
</dbReference>